<name>A0A841U7M3_9BACL</name>
<dbReference type="AlphaFoldDB" id="A0A841U7M3"/>
<accession>A0A841U7M3</accession>
<organism evidence="3 4">
    <name type="scientific">Cohnella xylanilytica</name>
    <dbReference type="NCBI Taxonomy" id="557555"/>
    <lineage>
        <taxon>Bacteria</taxon>
        <taxon>Bacillati</taxon>
        <taxon>Bacillota</taxon>
        <taxon>Bacilli</taxon>
        <taxon>Bacillales</taxon>
        <taxon>Paenibacillaceae</taxon>
        <taxon>Cohnella</taxon>
    </lineage>
</organism>
<protein>
    <submittedName>
        <fullName evidence="3">DUF58 domain-containing protein</fullName>
    </submittedName>
</protein>
<evidence type="ECO:0000256" key="1">
    <source>
        <dbReference type="SAM" id="Phobius"/>
    </source>
</evidence>
<dbReference type="Pfam" id="PF01882">
    <property type="entry name" value="DUF58"/>
    <property type="match status" value="1"/>
</dbReference>
<reference evidence="3 4" key="1">
    <citation type="submission" date="2020-08" db="EMBL/GenBank/DDBJ databases">
        <title>Cohnella phylogeny.</title>
        <authorList>
            <person name="Dunlap C."/>
        </authorList>
    </citation>
    <scope>NUCLEOTIDE SEQUENCE [LARGE SCALE GENOMIC DNA]</scope>
    <source>
        <strain evidence="3 4">DSM 25239</strain>
    </source>
</reference>
<dbReference type="PANTHER" id="PTHR34351">
    <property type="entry name" value="SLR1927 PROTEIN-RELATED"/>
    <property type="match status" value="1"/>
</dbReference>
<comment type="caution">
    <text evidence="3">The sequence shown here is derived from an EMBL/GenBank/DDBJ whole genome shotgun (WGS) entry which is preliminary data.</text>
</comment>
<sequence>MNRLLAARIGWWSAALYLFSLFFLVFQGGKTSLMLFVMLNALGLYLLLGRWSGIGQVQGTRTLEDAAQASLATIPAGARLRIKLQIQIPGFWPLPYIIVREKLTRLSGSDSQDYELSVVPDYRRRGTLVYETAPLRRGRYRFQRTHCSTRDIFGLFEHKGSFEQPLEVKVSPRTVALRDWKMLQRSRTGVVQQKLLSAWSRETTQIDGVREYIHGDRMSRIHWNATARTGEWKSKEYEREALPRLVVVLDRRSSSYRTSEAFELAVSVSASLLEMAARKNMPLGFVSAGAERRWFGVGRASGTREEALDHLIDAEADGTGELGDVLCEASERFEPGAYLIFVSPKTEDSVARALETLDSRKQIASHVHIADRTAGDAEGQKRLLQWQRMFRVKGWDCCTVSRLDDLPQALEVGAV</sequence>
<gene>
    <name evidence="3" type="ORF">H7B90_22980</name>
</gene>
<keyword evidence="1" id="KW-0812">Transmembrane</keyword>
<feature type="domain" description="DUF58" evidence="2">
    <location>
        <begin position="209"/>
        <end position="372"/>
    </location>
</feature>
<dbReference type="EMBL" id="JACJVR010000088">
    <property type="protein sequence ID" value="MBB6694263.1"/>
    <property type="molecule type" value="Genomic_DNA"/>
</dbReference>
<proteinExistence type="predicted"/>
<dbReference type="InterPro" id="IPR002881">
    <property type="entry name" value="DUF58"/>
</dbReference>
<keyword evidence="4" id="KW-1185">Reference proteome</keyword>
<evidence type="ECO:0000313" key="3">
    <source>
        <dbReference type="EMBL" id="MBB6694263.1"/>
    </source>
</evidence>
<keyword evidence="1" id="KW-0472">Membrane</keyword>
<evidence type="ECO:0000313" key="4">
    <source>
        <dbReference type="Proteomes" id="UP000553776"/>
    </source>
</evidence>
<dbReference type="PANTHER" id="PTHR34351:SF2">
    <property type="entry name" value="DUF58 DOMAIN-CONTAINING PROTEIN"/>
    <property type="match status" value="1"/>
</dbReference>
<evidence type="ECO:0000259" key="2">
    <source>
        <dbReference type="Pfam" id="PF01882"/>
    </source>
</evidence>
<dbReference type="RefSeq" id="WP_185138235.1">
    <property type="nucleotide sequence ID" value="NZ_BORM01000016.1"/>
</dbReference>
<feature type="transmembrane region" description="Helical" evidence="1">
    <location>
        <begin position="6"/>
        <end position="26"/>
    </location>
</feature>
<keyword evidence="1" id="KW-1133">Transmembrane helix</keyword>
<feature type="transmembrane region" description="Helical" evidence="1">
    <location>
        <begin position="33"/>
        <end position="51"/>
    </location>
</feature>
<dbReference type="Proteomes" id="UP000553776">
    <property type="component" value="Unassembled WGS sequence"/>
</dbReference>